<sequence length="399" mass="44336">MRFHLCLIALLTTSVNAQTPQFRPQTIDSAIQIGYGLAIADVQGDGKPDILLADKTQIVWYENPTWQKHVIAENLTEKDNVCIAARDIDGDGKCEIAVGAGWNPSDTETSGAVFYLIPPADRTQKWEPVALPHEPTTHRMKWVKRGKDRFDLVVVPLHGRGNKNGEGAGVKILAYQKPANPRHPWPTEVISDDMHLTHNFDVTWGDEHQEKILLSGKEGWESRFLLSPVSPVRIISQFTHQNQPELKGIGEIRQFRRQLLVATIEPMHGNQLVLYSVSGITRGGPYGATRSVLDDTLADGHALATADLLNLGHDQIIVGWRAMSNRLAKVGIKMFIAKDTDGREWETHLIDDNTMACEDLIIADLNGDNKPDIIASGRRTQNVIIYWNESVTSASATKN</sequence>
<evidence type="ECO:0000313" key="5">
    <source>
        <dbReference type="Proteomes" id="UP000306196"/>
    </source>
</evidence>
<gene>
    <name evidence="4" type="ORF">FEM03_09865</name>
</gene>
<dbReference type="RefSeq" id="WP_138086060.1">
    <property type="nucleotide sequence ID" value="NZ_VAUV01000006.1"/>
</dbReference>
<feature type="signal peptide" evidence="2">
    <location>
        <begin position="1"/>
        <end position="17"/>
    </location>
</feature>
<keyword evidence="1 2" id="KW-0732">Signal</keyword>
<dbReference type="Proteomes" id="UP000306196">
    <property type="component" value="Unassembled WGS sequence"/>
</dbReference>
<evidence type="ECO:0000256" key="1">
    <source>
        <dbReference type="ARBA" id="ARBA00022729"/>
    </source>
</evidence>
<reference evidence="4 5" key="1">
    <citation type="submission" date="2019-05" db="EMBL/GenBank/DDBJ databases">
        <title>Verrucobacter flavum gen. nov., sp. nov. a new member of the family Verrucomicrobiaceae.</title>
        <authorList>
            <person name="Szuroczki S."/>
            <person name="Abbaszade G."/>
            <person name="Szabo A."/>
            <person name="Felfoldi T."/>
            <person name="Schumann P."/>
            <person name="Boka K."/>
            <person name="Keki Z."/>
            <person name="Toumi M."/>
            <person name="Toth E."/>
        </authorList>
    </citation>
    <scope>NUCLEOTIDE SEQUENCE [LARGE SCALE GENOMIC DNA]</scope>
    <source>
        <strain evidence="4 5">MG-N-17</strain>
    </source>
</reference>
<feature type="domain" description="Aldos-2-ulose dehydratase beta-propeller" evidence="3">
    <location>
        <begin position="111"/>
        <end position="275"/>
    </location>
</feature>
<dbReference type="Pfam" id="PF22301">
    <property type="entry name" value="AUDH_beta_propeller"/>
    <property type="match status" value="1"/>
</dbReference>
<feature type="chain" id="PRO_5024409439" evidence="2">
    <location>
        <begin position="18"/>
        <end position="399"/>
    </location>
</feature>
<protein>
    <submittedName>
        <fullName evidence="4">VCBS repeat-containing protein</fullName>
    </submittedName>
</protein>
<evidence type="ECO:0000313" key="4">
    <source>
        <dbReference type="EMBL" id="TLD71200.1"/>
    </source>
</evidence>
<dbReference type="PANTHER" id="PTHR44103">
    <property type="entry name" value="PROPROTEIN CONVERTASE P"/>
    <property type="match status" value="1"/>
</dbReference>
<dbReference type="OrthoDB" id="247570at2"/>
<comment type="caution">
    <text evidence="4">The sequence shown here is derived from an EMBL/GenBank/DDBJ whole genome shotgun (WGS) entry which is preliminary data.</text>
</comment>
<dbReference type="EMBL" id="VAUV01000006">
    <property type="protein sequence ID" value="TLD71200.1"/>
    <property type="molecule type" value="Genomic_DNA"/>
</dbReference>
<dbReference type="Gene3D" id="2.130.10.130">
    <property type="entry name" value="Integrin alpha, N-terminal"/>
    <property type="match status" value="1"/>
</dbReference>
<dbReference type="SUPFAM" id="SSF69318">
    <property type="entry name" value="Integrin alpha N-terminal domain"/>
    <property type="match status" value="1"/>
</dbReference>
<evidence type="ECO:0000259" key="3">
    <source>
        <dbReference type="Pfam" id="PF22301"/>
    </source>
</evidence>
<dbReference type="AlphaFoldDB" id="A0A5R8KFX6"/>
<dbReference type="InterPro" id="IPR013517">
    <property type="entry name" value="FG-GAP"/>
</dbReference>
<dbReference type="Pfam" id="PF13517">
    <property type="entry name" value="FG-GAP_3"/>
    <property type="match status" value="1"/>
</dbReference>
<proteinExistence type="predicted"/>
<evidence type="ECO:0000256" key="2">
    <source>
        <dbReference type="SAM" id="SignalP"/>
    </source>
</evidence>
<dbReference type="PANTHER" id="PTHR44103:SF1">
    <property type="entry name" value="PROPROTEIN CONVERTASE P"/>
    <property type="match status" value="1"/>
</dbReference>
<name>A0A5R8KFX6_9BACT</name>
<keyword evidence="5" id="KW-1185">Reference proteome</keyword>
<accession>A0A5R8KFX6</accession>
<dbReference type="InterPro" id="IPR054583">
    <property type="entry name" value="Beta-prop_AUDH"/>
</dbReference>
<organism evidence="4 5">
    <name type="scientific">Phragmitibacter flavus</name>
    <dbReference type="NCBI Taxonomy" id="2576071"/>
    <lineage>
        <taxon>Bacteria</taxon>
        <taxon>Pseudomonadati</taxon>
        <taxon>Verrucomicrobiota</taxon>
        <taxon>Verrucomicrobiia</taxon>
        <taxon>Verrucomicrobiales</taxon>
        <taxon>Verrucomicrobiaceae</taxon>
        <taxon>Phragmitibacter</taxon>
    </lineage>
</organism>
<dbReference type="InterPro" id="IPR028994">
    <property type="entry name" value="Integrin_alpha_N"/>
</dbReference>